<feature type="non-terminal residue" evidence="1">
    <location>
        <position position="153"/>
    </location>
</feature>
<dbReference type="AlphaFoldDB" id="A0A3B0VQL6"/>
<dbReference type="SUPFAM" id="SSF46689">
    <property type="entry name" value="Homeodomain-like"/>
    <property type="match status" value="1"/>
</dbReference>
<proteinExistence type="predicted"/>
<accession>A0A3B0VQL6</accession>
<sequence length="153" mass="17191">MPAKKYIVKLSKAERQELRALVKTGKAAAYKRQRAQILLKADIGTEGPGLKDSDIAASIDVSPRTVERTRQRLVEQGLEKALEREVRKRSRTPRLDGEQQAHLVALVCSEPPEGCNRWSLKLLANKMVALNHVDSVSPETIRQVLKKRFKTLA</sequence>
<evidence type="ECO:0000313" key="1">
    <source>
        <dbReference type="EMBL" id="VAW45211.1"/>
    </source>
</evidence>
<gene>
    <name evidence="1" type="ORF">MNBD_GAMMA04-1918</name>
</gene>
<organism evidence="1">
    <name type="scientific">hydrothermal vent metagenome</name>
    <dbReference type="NCBI Taxonomy" id="652676"/>
    <lineage>
        <taxon>unclassified sequences</taxon>
        <taxon>metagenomes</taxon>
        <taxon>ecological metagenomes</taxon>
    </lineage>
</organism>
<dbReference type="Pfam" id="PF13565">
    <property type="entry name" value="HTH_32"/>
    <property type="match status" value="1"/>
</dbReference>
<dbReference type="InterPro" id="IPR009057">
    <property type="entry name" value="Homeodomain-like_sf"/>
</dbReference>
<protein>
    <submittedName>
        <fullName evidence="1">Uncharacterized protein</fullName>
    </submittedName>
</protein>
<name>A0A3B0VQL6_9ZZZZ</name>
<reference evidence="1" key="1">
    <citation type="submission" date="2018-06" db="EMBL/GenBank/DDBJ databases">
        <authorList>
            <person name="Zhirakovskaya E."/>
        </authorList>
    </citation>
    <scope>NUCLEOTIDE SEQUENCE</scope>
</reference>
<dbReference type="EMBL" id="UOFB01000077">
    <property type="protein sequence ID" value="VAW45211.1"/>
    <property type="molecule type" value="Genomic_DNA"/>
</dbReference>